<dbReference type="InterPro" id="IPR011701">
    <property type="entry name" value="MFS"/>
</dbReference>
<evidence type="ECO:0000313" key="1">
    <source>
        <dbReference type="EMBL" id="EKC18044.1"/>
    </source>
</evidence>
<proteinExistence type="predicted"/>
<sequence>MTSNPTSSNHPVDKGWAWVILAGSSLIFMIYVGTLKTSGLFFVAFQDYYKSEAFTTSIIPGILQIVYSIASLPILTVGLDHLSARQMIIIGGFLGSIAYFIGFFADRIEILIFTHGVLYGIGCATIHGPTAYLIGLYFNRRRELANSVLVASSGFGGLVVPPLYRYLLDVYGLRGTMLIFSGVILHVVALAGLLKPPSLFHHPSNSNEKSKPEYSNVEIPDTHGQFVTGATLALCSFYGSFWSFIALAVMFGLFAGAIFSMTPSIVVDFVGIENFRTAFGILILGQGITMGTGAPLLGYLRDVSLSYIPSFYFMGACLILSGLTLLMEPCVRKRQDKMEVETRPSEEVALST</sequence>
<dbReference type="InParanoid" id="K1PGQ0"/>
<dbReference type="Pfam" id="PF07690">
    <property type="entry name" value="MFS_1"/>
    <property type="match status" value="2"/>
</dbReference>
<organism evidence="1">
    <name type="scientific">Magallana gigas</name>
    <name type="common">Pacific oyster</name>
    <name type="synonym">Crassostrea gigas</name>
    <dbReference type="NCBI Taxonomy" id="29159"/>
    <lineage>
        <taxon>Eukaryota</taxon>
        <taxon>Metazoa</taxon>
        <taxon>Spiralia</taxon>
        <taxon>Lophotrochozoa</taxon>
        <taxon>Mollusca</taxon>
        <taxon>Bivalvia</taxon>
        <taxon>Autobranchia</taxon>
        <taxon>Pteriomorphia</taxon>
        <taxon>Ostreida</taxon>
        <taxon>Ostreoidea</taxon>
        <taxon>Ostreidae</taxon>
        <taxon>Magallana</taxon>
    </lineage>
</organism>
<name>K1PGQ0_MAGGI</name>
<dbReference type="GO" id="GO:0008028">
    <property type="term" value="F:monocarboxylic acid transmembrane transporter activity"/>
    <property type="evidence" value="ECO:0007669"/>
    <property type="project" value="TreeGrafter"/>
</dbReference>
<gene>
    <name evidence="1" type="ORF">CGI_10016169</name>
</gene>
<accession>K1PGQ0</accession>
<dbReference type="PANTHER" id="PTHR11360:SF284">
    <property type="entry name" value="EG:103B4.3 PROTEIN-RELATED"/>
    <property type="match status" value="1"/>
</dbReference>
<dbReference type="EMBL" id="JH818308">
    <property type="protein sequence ID" value="EKC18044.1"/>
    <property type="molecule type" value="Genomic_DNA"/>
</dbReference>
<protein>
    <submittedName>
        <fullName evidence="1">Monocarboxylate transporter 12</fullName>
    </submittedName>
</protein>
<reference evidence="1" key="1">
    <citation type="journal article" date="2012" name="Nature">
        <title>The oyster genome reveals stress adaptation and complexity of shell formation.</title>
        <authorList>
            <person name="Zhang G."/>
            <person name="Fang X."/>
            <person name="Guo X."/>
            <person name="Li L."/>
            <person name="Luo R."/>
            <person name="Xu F."/>
            <person name="Yang P."/>
            <person name="Zhang L."/>
            <person name="Wang X."/>
            <person name="Qi H."/>
            <person name="Xiong Z."/>
            <person name="Que H."/>
            <person name="Xie Y."/>
            <person name="Holland P.W."/>
            <person name="Paps J."/>
            <person name="Zhu Y."/>
            <person name="Wu F."/>
            <person name="Chen Y."/>
            <person name="Wang J."/>
            <person name="Peng C."/>
            <person name="Meng J."/>
            <person name="Yang L."/>
            <person name="Liu J."/>
            <person name="Wen B."/>
            <person name="Zhang N."/>
            <person name="Huang Z."/>
            <person name="Zhu Q."/>
            <person name="Feng Y."/>
            <person name="Mount A."/>
            <person name="Hedgecock D."/>
            <person name="Xu Z."/>
            <person name="Liu Y."/>
            <person name="Domazet-Loso T."/>
            <person name="Du Y."/>
            <person name="Sun X."/>
            <person name="Zhang S."/>
            <person name="Liu B."/>
            <person name="Cheng P."/>
            <person name="Jiang X."/>
            <person name="Li J."/>
            <person name="Fan D."/>
            <person name="Wang W."/>
            <person name="Fu W."/>
            <person name="Wang T."/>
            <person name="Wang B."/>
            <person name="Zhang J."/>
            <person name="Peng Z."/>
            <person name="Li Y."/>
            <person name="Li N."/>
            <person name="Wang J."/>
            <person name="Chen M."/>
            <person name="He Y."/>
            <person name="Tan F."/>
            <person name="Song X."/>
            <person name="Zheng Q."/>
            <person name="Huang R."/>
            <person name="Yang H."/>
            <person name="Du X."/>
            <person name="Chen L."/>
            <person name="Yang M."/>
            <person name="Gaffney P.M."/>
            <person name="Wang S."/>
            <person name="Luo L."/>
            <person name="She Z."/>
            <person name="Ming Y."/>
            <person name="Huang W."/>
            <person name="Zhang S."/>
            <person name="Huang B."/>
            <person name="Zhang Y."/>
            <person name="Qu T."/>
            <person name="Ni P."/>
            <person name="Miao G."/>
            <person name="Wang J."/>
            <person name="Wang Q."/>
            <person name="Steinberg C.E."/>
            <person name="Wang H."/>
            <person name="Li N."/>
            <person name="Qian L."/>
            <person name="Zhang G."/>
            <person name="Li Y."/>
            <person name="Yang H."/>
            <person name="Liu X."/>
            <person name="Wang J."/>
            <person name="Yin Y."/>
            <person name="Wang J."/>
        </authorList>
    </citation>
    <scope>NUCLEOTIDE SEQUENCE [LARGE SCALE GENOMIC DNA]</scope>
    <source>
        <strain evidence="1">05x7-T-G4-1.051#20</strain>
    </source>
</reference>
<dbReference type="InterPro" id="IPR050327">
    <property type="entry name" value="Proton-linked_MCT"/>
</dbReference>
<dbReference type="AlphaFoldDB" id="K1PGQ0"/>
<dbReference type="PANTHER" id="PTHR11360">
    <property type="entry name" value="MONOCARBOXYLATE TRANSPORTER"/>
    <property type="match status" value="1"/>
</dbReference>
<dbReference type="SUPFAM" id="SSF103473">
    <property type="entry name" value="MFS general substrate transporter"/>
    <property type="match status" value="1"/>
</dbReference>
<dbReference type="Gene3D" id="1.20.1250.20">
    <property type="entry name" value="MFS general substrate transporter like domains"/>
    <property type="match status" value="2"/>
</dbReference>
<dbReference type="InterPro" id="IPR036259">
    <property type="entry name" value="MFS_trans_sf"/>
</dbReference>
<dbReference type="HOGENOM" id="CLU_001265_59_1_1"/>